<comment type="caution">
    <text evidence="1">The sequence shown here is derived from an EMBL/GenBank/DDBJ whole genome shotgun (WGS) entry which is preliminary data.</text>
</comment>
<evidence type="ECO:0000313" key="2">
    <source>
        <dbReference type="EMBL" id="CAL6028769.1"/>
    </source>
</evidence>
<dbReference type="AlphaFoldDB" id="A0AA86S3W7"/>
<reference evidence="1" key="1">
    <citation type="submission" date="2023-06" db="EMBL/GenBank/DDBJ databases">
        <authorList>
            <person name="Kurt Z."/>
        </authorList>
    </citation>
    <scope>NUCLEOTIDE SEQUENCE</scope>
</reference>
<accession>A0AA86S3W7</accession>
<sequence>MQLAASIQLKSTGVSWTRILPGGKILVRQGNKLTKIIFANQKIEFELELHNAPHAPMAVHQNFFYELYIDHIFRVNLDTQETEELTFEKEFPAEFQNPSFIQFDQALIVQNLRQIFVFYLEKLEYQNLNPDPFEKDVSSAILLLKNASTIQFYESGFKTEYDTLSYTSKSSHSDYQLSAQSGIGLGPDAFLATSSDGIRSYPSNELVYSNTNLSSCAIVCAGQYLVTTDLQGLVHILESDLAKTAAKHRPSLEISFKQPPKPKPTGPINKVAVAKTNGTGPSFTDVISPAFLVVRNQNKISKIMFSNQSVFKERDLHAFSSVPMAVAEGYFYEINQHSVFKVDLETLESEEIELKKPFDCSLADASYLQFSTAIIIQAKTNVYLFNLTTQQIQKLNDGAEFNEDISNALIMMPNGHQIQFITRNLCTEFDTQEITVTQRQFPFNGLNQHGLYISEKEFVSTQGKSIVKVNVETEKVETVFQEEEDMSGCNLVIAGPYILTTTASGNMIILESAYAQAGTSFRPQVQIKMAVKKEE</sequence>
<proteinExistence type="predicted"/>
<evidence type="ECO:0000313" key="1">
    <source>
        <dbReference type="EMBL" id="CAI9977585.1"/>
    </source>
</evidence>
<dbReference type="EMBL" id="CAXDID020000108">
    <property type="protein sequence ID" value="CAL6028769.1"/>
    <property type="molecule type" value="Genomic_DNA"/>
</dbReference>
<dbReference type="Proteomes" id="UP001642409">
    <property type="component" value="Unassembled WGS sequence"/>
</dbReference>
<dbReference type="EMBL" id="CATOUU010001179">
    <property type="protein sequence ID" value="CAI9977585.1"/>
    <property type="molecule type" value="Genomic_DNA"/>
</dbReference>
<dbReference type="SUPFAM" id="SSF69304">
    <property type="entry name" value="Tricorn protease N-terminal domain"/>
    <property type="match status" value="1"/>
</dbReference>
<protein>
    <submittedName>
        <fullName evidence="2">Hypothetical_protein</fullName>
    </submittedName>
</protein>
<keyword evidence="3" id="KW-1185">Reference proteome</keyword>
<name>A0AA86S3W7_9EUKA</name>
<reference evidence="2 3" key="2">
    <citation type="submission" date="2024-07" db="EMBL/GenBank/DDBJ databases">
        <authorList>
            <person name="Akdeniz Z."/>
        </authorList>
    </citation>
    <scope>NUCLEOTIDE SEQUENCE [LARGE SCALE GENOMIC DNA]</scope>
</reference>
<gene>
    <name evidence="2" type="ORF">HINF_LOCUS31966</name>
    <name evidence="1" type="ORF">HINF_LOCUS65230</name>
</gene>
<organism evidence="1">
    <name type="scientific">Hexamita inflata</name>
    <dbReference type="NCBI Taxonomy" id="28002"/>
    <lineage>
        <taxon>Eukaryota</taxon>
        <taxon>Metamonada</taxon>
        <taxon>Diplomonadida</taxon>
        <taxon>Hexamitidae</taxon>
        <taxon>Hexamitinae</taxon>
        <taxon>Hexamita</taxon>
    </lineage>
</organism>
<evidence type="ECO:0000313" key="3">
    <source>
        <dbReference type="Proteomes" id="UP001642409"/>
    </source>
</evidence>